<dbReference type="Pfam" id="PF00847">
    <property type="entry name" value="AP2"/>
    <property type="match status" value="1"/>
</dbReference>
<keyword evidence="3" id="KW-0238">DNA-binding</keyword>
<evidence type="ECO:0000256" key="8">
    <source>
        <dbReference type="SAM" id="MobiDB-lite"/>
    </source>
</evidence>
<comment type="similarity">
    <text evidence="7">Belongs to the AP2/ERF transcription factor family. ERF subfamily.</text>
</comment>
<feature type="region of interest" description="Disordered" evidence="8">
    <location>
        <begin position="247"/>
        <end position="274"/>
    </location>
</feature>
<dbReference type="GO" id="GO:0000976">
    <property type="term" value="F:transcription cis-regulatory region binding"/>
    <property type="evidence" value="ECO:0007669"/>
    <property type="project" value="UniProtKB-ARBA"/>
</dbReference>
<dbReference type="SMART" id="SM00380">
    <property type="entry name" value="AP2"/>
    <property type="match status" value="1"/>
</dbReference>
<accession>A0A8T2V9S3</accession>
<dbReference type="SUPFAM" id="SSF54171">
    <property type="entry name" value="DNA-binding domain"/>
    <property type="match status" value="1"/>
</dbReference>
<evidence type="ECO:0000256" key="3">
    <source>
        <dbReference type="ARBA" id="ARBA00023125"/>
    </source>
</evidence>
<keyword evidence="5" id="KW-0804">Transcription</keyword>
<evidence type="ECO:0000256" key="7">
    <source>
        <dbReference type="ARBA" id="ARBA00024343"/>
    </source>
</evidence>
<dbReference type="Gene3D" id="3.30.730.10">
    <property type="entry name" value="AP2/ERF domain"/>
    <property type="match status" value="1"/>
</dbReference>
<name>A0A8T2V9S3_CERRI</name>
<gene>
    <name evidence="10" type="ORF">KP509_02G066200</name>
</gene>
<dbReference type="AlphaFoldDB" id="A0A8T2V9S3"/>
<keyword evidence="11" id="KW-1185">Reference proteome</keyword>
<evidence type="ECO:0000256" key="6">
    <source>
        <dbReference type="ARBA" id="ARBA00023242"/>
    </source>
</evidence>
<feature type="region of interest" description="Disordered" evidence="8">
    <location>
        <begin position="1"/>
        <end position="76"/>
    </location>
</feature>
<sequence>MAVATTHQSKLSTADKVFASDDDDESHSSSKVLMKNARNESYGPHEPHAAASRGRHAGNAKHLSLSSTHRHDDPTKTKMYRGVRMRSWGKWVSEIRQPKKRSRIWLGSYSTPEAAARAYDMALYCLRGPLAALNFPSHVPRESPPGDLSPRAVQKAAISAGKAADLCNLRTPDARHNDPGRSLTCLADVDVPEKIGFFSTFGLCKSSDTDASQRRRWEEQTPLSVSLITCDTEPSSCNSPGIVPPYLSSGDALDTPTSTSSDIKRHSMPELPGVSPSIHCARDADFRTPCFHVDYCTCPASTLAYESSPKRPRRRRRVINLNEAAPSDSSSDDHFSD</sequence>
<dbReference type="PANTHER" id="PTHR31985">
    <property type="entry name" value="ETHYLENE-RESPONSIVE TRANSCRIPTION FACTOR ERF042-RELATED"/>
    <property type="match status" value="1"/>
</dbReference>
<dbReference type="InterPro" id="IPR001471">
    <property type="entry name" value="AP2/ERF_dom"/>
</dbReference>
<evidence type="ECO:0000313" key="10">
    <source>
        <dbReference type="EMBL" id="KAH7444132.1"/>
    </source>
</evidence>
<dbReference type="PROSITE" id="PS51032">
    <property type="entry name" value="AP2_ERF"/>
    <property type="match status" value="1"/>
</dbReference>
<dbReference type="Proteomes" id="UP000825935">
    <property type="component" value="Chromosome 2"/>
</dbReference>
<dbReference type="InterPro" id="IPR036955">
    <property type="entry name" value="AP2/ERF_dom_sf"/>
</dbReference>
<keyword evidence="4" id="KW-0010">Activator</keyword>
<feature type="compositionally biased region" description="Polar residues" evidence="8">
    <location>
        <begin position="1"/>
        <end position="12"/>
    </location>
</feature>
<protein>
    <recommendedName>
        <fullName evidence="9">AP2/ERF domain-containing protein</fullName>
    </recommendedName>
</protein>
<proteinExistence type="inferred from homology"/>
<keyword evidence="6" id="KW-0539">Nucleus</keyword>
<dbReference type="PRINTS" id="PR00367">
    <property type="entry name" value="ETHRSPELEMNT"/>
</dbReference>
<keyword evidence="2" id="KW-0805">Transcription regulation</keyword>
<dbReference type="PANTHER" id="PTHR31985:SF312">
    <property type="entry name" value="AP2_ERF DOMAIN-CONTAINING PROTEIN"/>
    <property type="match status" value="1"/>
</dbReference>
<feature type="domain" description="AP2/ERF" evidence="9">
    <location>
        <begin position="79"/>
        <end position="136"/>
    </location>
</feature>
<reference evidence="10" key="1">
    <citation type="submission" date="2021-08" db="EMBL/GenBank/DDBJ databases">
        <title>WGS assembly of Ceratopteris richardii.</title>
        <authorList>
            <person name="Marchant D.B."/>
            <person name="Chen G."/>
            <person name="Jenkins J."/>
            <person name="Shu S."/>
            <person name="Leebens-Mack J."/>
            <person name="Grimwood J."/>
            <person name="Schmutz J."/>
            <person name="Soltis P."/>
            <person name="Soltis D."/>
            <person name="Chen Z.-H."/>
        </authorList>
    </citation>
    <scope>NUCLEOTIDE SEQUENCE</scope>
    <source>
        <strain evidence="10">Whitten #5841</strain>
        <tissue evidence="10">Leaf</tissue>
    </source>
</reference>
<evidence type="ECO:0000256" key="2">
    <source>
        <dbReference type="ARBA" id="ARBA00023015"/>
    </source>
</evidence>
<evidence type="ECO:0000256" key="1">
    <source>
        <dbReference type="ARBA" id="ARBA00004123"/>
    </source>
</evidence>
<evidence type="ECO:0000259" key="9">
    <source>
        <dbReference type="PROSITE" id="PS51032"/>
    </source>
</evidence>
<dbReference type="GO" id="GO:0003700">
    <property type="term" value="F:DNA-binding transcription factor activity"/>
    <property type="evidence" value="ECO:0007669"/>
    <property type="project" value="InterPro"/>
</dbReference>
<evidence type="ECO:0000256" key="5">
    <source>
        <dbReference type="ARBA" id="ARBA00023163"/>
    </source>
</evidence>
<feature type="region of interest" description="Disordered" evidence="8">
    <location>
        <begin position="306"/>
        <end position="337"/>
    </location>
</feature>
<dbReference type="CDD" id="cd00018">
    <property type="entry name" value="AP2"/>
    <property type="match status" value="1"/>
</dbReference>
<dbReference type="InterPro" id="IPR051032">
    <property type="entry name" value="AP2/ERF_TF_ERF_subfamily"/>
</dbReference>
<organism evidence="10 11">
    <name type="scientific">Ceratopteris richardii</name>
    <name type="common">Triangle waterfern</name>
    <dbReference type="NCBI Taxonomy" id="49495"/>
    <lineage>
        <taxon>Eukaryota</taxon>
        <taxon>Viridiplantae</taxon>
        <taxon>Streptophyta</taxon>
        <taxon>Embryophyta</taxon>
        <taxon>Tracheophyta</taxon>
        <taxon>Polypodiopsida</taxon>
        <taxon>Polypodiidae</taxon>
        <taxon>Polypodiales</taxon>
        <taxon>Pteridineae</taxon>
        <taxon>Pteridaceae</taxon>
        <taxon>Parkerioideae</taxon>
        <taxon>Ceratopteris</taxon>
    </lineage>
</organism>
<dbReference type="EMBL" id="CM035407">
    <property type="protein sequence ID" value="KAH7444132.1"/>
    <property type="molecule type" value="Genomic_DNA"/>
</dbReference>
<dbReference type="GO" id="GO:0005634">
    <property type="term" value="C:nucleus"/>
    <property type="evidence" value="ECO:0007669"/>
    <property type="project" value="UniProtKB-SubCell"/>
</dbReference>
<dbReference type="OrthoDB" id="1849108at2759"/>
<comment type="subcellular location">
    <subcellularLocation>
        <location evidence="1">Nucleus</location>
    </subcellularLocation>
</comment>
<evidence type="ECO:0000313" key="11">
    <source>
        <dbReference type="Proteomes" id="UP000825935"/>
    </source>
</evidence>
<evidence type="ECO:0000256" key="4">
    <source>
        <dbReference type="ARBA" id="ARBA00023159"/>
    </source>
</evidence>
<dbReference type="FunFam" id="3.30.730.10:FF:000006">
    <property type="entry name" value="ethylene-responsive transcription factor ERF014-like"/>
    <property type="match status" value="1"/>
</dbReference>
<comment type="caution">
    <text evidence="10">The sequence shown here is derived from an EMBL/GenBank/DDBJ whole genome shotgun (WGS) entry which is preliminary data.</text>
</comment>
<dbReference type="InterPro" id="IPR016177">
    <property type="entry name" value="DNA-bd_dom_sf"/>
</dbReference>